<comment type="caution">
    <text evidence="1">The sequence shown here is derived from an EMBL/GenBank/DDBJ whole genome shotgun (WGS) entry which is preliminary data.</text>
</comment>
<evidence type="ECO:0000313" key="1">
    <source>
        <dbReference type="EMBL" id="TFU20219.1"/>
    </source>
</evidence>
<protein>
    <submittedName>
        <fullName evidence="1">Uncharacterized protein</fullName>
    </submittedName>
</protein>
<dbReference type="RefSeq" id="WP_135013909.1">
    <property type="nucleotide sequence ID" value="NZ_JADGLK010000062.1"/>
</dbReference>
<dbReference type="Proteomes" id="UP000297951">
    <property type="component" value="Unassembled WGS sequence"/>
</dbReference>
<dbReference type="OrthoDB" id="3535759at2"/>
<reference evidence="1 2" key="1">
    <citation type="submission" date="2019-03" db="EMBL/GenBank/DDBJ databases">
        <title>Diversity of the mouse oral microbiome.</title>
        <authorList>
            <person name="Joseph S."/>
            <person name="Aduse-Opoku J."/>
            <person name="Curtis M."/>
            <person name="Wade W."/>
            <person name="Hashim A."/>
        </authorList>
    </citation>
    <scope>NUCLEOTIDE SEQUENCE [LARGE SCALE GENOMIC DNA]</scope>
    <source>
        <strain evidence="2">irhom_31</strain>
    </source>
</reference>
<gene>
    <name evidence="1" type="ORF">E4U03_11730</name>
</gene>
<dbReference type="EMBL" id="SPQC01000062">
    <property type="protein sequence ID" value="TFU20219.1"/>
    <property type="molecule type" value="Genomic_DNA"/>
</dbReference>
<organism evidence="1 2">
    <name type="scientific">Rothia nasimurium</name>
    <dbReference type="NCBI Taxonomy" id="85336"/>
    <lineage>
        <taxon>Bacteria</taxon>
        <taxon>Bacillati</taxon>
        <taxon>Actinomycetota</taxon>
        <taxon>Actinomycetes</taxon>
        <taxon>Micrococcales</taxon>
        <taxon>Micrococcaceae</taxon>
        <taxon>Rothia</taxon>
    </lineage>
</organism>
<proteinExistence type="predicted"/>
<name>A0A4Y9F0I5_9MICC</name>
<evidence type="ECO:0000313" key="2">
    <source>
        <dbReference type="Proteomes" id="UP000297951"/>
    </source>
</evidence>
<accession>A0A4Y9F0I5</accession>
<dbReference type="AlphaFoldDB" id="A0A4Y9F0I5"/>
<sequence>MVNLSALGRFGSREIRREDVDVATSGVGEESATPNVELGLEDWDAEQSDTTEASGVLEGNDQEVLQSMGVNALDMEMGGAEVESEGAAYRHPGLGQTEEEASAFPSFMGQPWRNIPEEERLEAWVWLRDWVDWLTLTYHVTSSQLTKCWYRHSDVVEILWAMANAEAKAWAEGTGAPTNMPLTSWQNFIPGCLSQIQGMVKACSMERSHKEGQQWVAGEHPFVRALDEEDWQTFITGAVRTLDGPVAGIWRAAVSDSEGNVVAYSDEFRLGGYVVPVQAQLGDVFFGYRGDSEPTAFVRVSGMDAQILHWQKKTDAGDWEGGLGYEMPGSVLSNGTDSVDYAELVDPDVKSAVGP</sequence>